<feature type="transmembrane region" description="Helical" evidence="8">
    <location>
        <begin position="50"/>
        <end position="75"/>
    </location>
</feature>
<dbReference type="SUPFAM" id="SSF161098">
    <property type="entry name" value="MetI-like"/>
    <property type="match status" value="1"/>
</dbReference>
<keyword evidence="11" id="KW-1185">Reference proteome</keyword>
<proteinExistence type="predicted"/>
<evidence type="ECO:0000256" key="3">
    <source>
        <dbReference type="ARBA" id="ARBA00022475"/>
    </source>
</evidence>
<dbReference type="PANTHER" id="PTHR30043:SF1">
    <property type="entry name" value="ABC TRANSPORT SYSTEM PERMEASE PROTEIN P69"/>
    <property type="match status" value="1"/>
</dbReference>
<feature type="transmembrane region" description="Helical" evidence="8">
    <location>
        <begin position="305"/>
        <end position="322"/>
    </location>
</feature>
<dbReference type="EMBL" id="JBHTAG010000003">
    <property type="protein sequence ID" value="MFC7097800.1"/>
    <property type="molecule type" value="Genomic_DNA"/>
</dbReference>
<gene>
    <name evidence="10" type="ORF">ACFQKD_10840</name>
</gene>
<keyword evidence="6 8" id="KW-0472">Membrane</keyword>
<evidence type="ECO:0000313" key="11">
    <source>
        <dbReference type="Proteomes" id="UP001596388"/>
    </source>
</evidence>
<evidence type="ECO:0000313" key="10">
    <source>
        <dbReference type="EMBL" id="MFC7097800.1"/>
    </source>
</evidence>
<accession>A0ABD5X017</accession>
<dbReference type="CDD" id="cd06261">
    <property type="entry name" value="TM_PBP2"/>
    <property type="match status" value="1"/>
</dbReference>
<dbReference type="GO" id="GO:0005886">
    <property type="term" value="C:plasma membrane"/>
    <property type="evidence" value="ECO:0007669"/>
    <property type="project" value="UniProtKB-SubCell"/>
</dbReference>
<dbReference type="InterPro" id="IPR035906">
    <property type="entry name" value="MetI-like_sf"/>
</dbReference>
<evidence type="ECO:0000256" key="1">
    <source>
        <dbReference type="ARBA" id="ARBA00004651"/>
    </source>
</evidence>
<dbReference type="PANTHER" id="PTHR30043">
    <property type="entry name" value="PHOSPHONATES TRANSPORT SYSTEM PERMEASE PROTEIN"/>
    <property type="match status" value="1"/>
</dbReference>
<feature type="region of interest" description="Disordered" evidence="7">
    <location>
        <begin position="1"/>
        <end position="28"/>
    </location>
</feature>
<evidence type="ECO:0000256" key="2">
    <source>
        <dbReference type="ARBA" id="ARBA00022448"/>
    </source>
</evidence>
<dbReference type="Gene3D" id="1.10.3720.10">
    <property type="entry name" value="MetI-like"/>
    <property type="match status" value="1"/>
</dbReference>
<dbReference type="AlphaFoldDB" id="A0ABD5X017"/>
<keyword evidence="5 8" id="KW-1133">Transmembrane helix</keyword>
<keyword evidence="3" id="KW-1003">Cell membrane</keyword>
<keyword evidence="4 8" id="KW-0812">Transmembrane</keyword>
<comment type="caution">
    <text evidence="10">The sequence shown here is derived from an EMBL/GenBank/DDBJ whole genome shotgun (WGS) entry which is preliminary data.</text>
</comment>
<evidence type="ECO:0000259" key="9">
    <source>
        <dbReference type="PROSITE" id="PS50928"/>
    </source>
</evidence>
<evidence type="ECO:0000256" key="8">
    <source>
        <dbReference type="SAM" id="Phobius"/>
    </source>
</evidence>
<dbReference type="GeneID" id="79271286"/>
<feature type="domain" description="ABC transmembrane type-1" evidence="9">
    <location>
        <begin position="141"/>
        <end position="323"/>
    </location>
</feature>
<evidence type="ECO:0000256" key="4">
    <source>
        <dbReference type="ARBA" id="ARBA00022692"/>
    </source>
</evidence>
<feature type="transmembrane region" description="Helical" evidence="8">
    <location>
        <begin position="137"/>
        <end position="165"/>
    </location>
</feature>
<dbReference type="RefSeq" id="WP_276237705.1">
    <property type="nucleotide sequence ID" value="NZ_CP119989.1"/>
</dbReference>
<evidence type="ECO:0000256" key="6">
    <source>
        <dbReference type="ARBA" id="ARBA00023136"/>
    </source>
</evidence>
<name>A0ABD5X017_9EURY</name>
<comment type="subcellular location">
    <subcellularLocation>
        <location evidence="1">Cell membrane</location>
        <topology evidence="1">Multi-pass membrane protein</topology>
    </subcellularLocation>
</comment>
<keyword evidence="2" id="KW-0813">Transport</keyword>
<evidence type="ECO:0000256" key="7">
    <source>
        <dbReference type="SAM" id="MobiDB-lite"/>
    </source>
</evidence>
<dbReference type="InterPro" id="IPR000515">
    <property type="entry name" value="MetI-like"/>
</dbReference>
<protein>
    <submittedName>
        <fullName evidence="10">PhnE/PtxC family ABC transporter permease</fullName>
    </submittedName>
</protein>
<organism evidence="10 11">
    <name type="scientific">Halobaculum marinum</name>
    <dbReference type="NCBI Taxonomy" id="3031996"/>
    <lineage>
        <taxon>Archaea</taxon>
        <taxon>Methanobacteriati</taxon>
        <taxon>Methanobacteriota</taxon>
        <taxon>Stenosarchaea group</taxon>
        <taxon>Halobacteria</taxon>
        <taxon>Halobacteriales</taxon>
        <taxon>Haloferacaceae</taxon>
        <taxon>Halobaculum</taxon>
    </lineage>
</organism>
<dbReference type="Proteomes" id="UP001596388">
    <property type="component" value="Unassembled WGS sequence"/>
</dbReference>
<evidence type="ECO:0000256" key="5">
    <source>
        <dbReference type="ARBA" id="ARBA00022989"/>
    </source>
</evidence>
<reference evidence="10 11" key="1">
    <citation type="journal article" date="2019" name="Int. J. Syst. Evol. Microbiol.">
        <title>The Global Catalogue of Microorganisms (GCM) 10K type strain sequencing project: providing services to taxonomists for standard genome sequencing and annotation.</title>
        <authorList>
            <consortium name="The Broad Institute Genomics Platform"/>
            <consortium name="The Broad Institute Genome Sequencing Center for Infectious Disease"/>
            <person name="Wu L."/>
            <person name="Ma J."/>
        </authorList>
    </citation>
    <scope>NUCLEOTIDE SEQUENCE [LARGE SCALE GENOMIC DNA]</scope>
    <source>
        <strain evidence="10 11">DT55</strain>
    </source>
</reference>
<dbReference type="PROSITE" id="PS50928">
    <property type="entry name" value="ABC_TM1"/>
    <property type="match status" value="1"/>
</dbReference>
<sequence>MTAPDAGTDDEVAPDGGTADATDTSGLTGDVSRLEESLASIERAQLIGRALLVLGIVGLLVAQTVGMTFLGFTLAEVVSQLPRFFENITDFLSPDFHFVTLYAVEQGLHGWSALFGSFANPGSLLESVLNRDQGLTIVGGAVTTIVIGITGTVLGFPLALLFGVLGSERVVPYPFNFIFRGTMSTIRSIPALVWVLIYVPLVGINPVGAMLAIGTDTVGNLGRLFTDELEEIEEGPIEAISSTGASSPQTVVFGMLSQVSSSFVAWTLYILEINVRIAVSLGVVGAGGLGQYVKGRLSLLAFDQAAAGLLMVIVIVLSVELVSSRLRARLRPGEHDGKSLVQTVQDLLDGGKWMGTGGTKK</sequence>